<evidence type="ECO:0000313" key="4">
    <source>
        <dbReference type="Proteomes" id="UP000475862"/>
    </source>
</evidence>
<proteinExistence type="predicted"/>
<dbReference type="EMBL" id="VYZN01000025">
    <property type="protein sequence ID" value="KAE9535618.1"/>
    <property type="molecule type" value="Genomic_DNA"/>
</dbReference>
<sequence length="215" mass="24039">MVRRLDGSVLLFVVVALSTGKSLQSTGHANPVGSSKPSASSLVGDTMSSTNNVPFGWSSDYEVAVIYITSAWTEFSDVRSPATPLGIIAENGFLNYCVRFKTKLAAWAKSLQDKPDVNETVKKAVTSWYRAIDTLSRDNWNLPDALTLESFRKQFRTAYKHLVLNGAEIYEKSDTENMKRDVEGFTRDIADMMIETLKDISKQVRGVPREHDTEY</sequence>
<evidence type="ECO:0000256" key="2">
    <source>
        <dbReference type="SAM" id="SignalP"/>
    </source>
</evidence>
<accession>A0A6G0TME9</accession>
<reference evidence="3 4" key="1">
    <citation type="submission" date="2019-08" db="EMBL/GenBank/DDBJ databases">
        <title>The genome of the soybean aphid Biotype 1, its phylome, world population structure and adaptation to the North American continent.</title>
        <authorList>
            <person name="Giordano R."/>
            <person name="Donthu R.K."/>
            <person name="Hernandez A.G."/>
            <person name="Wright C.L."/>
            <person name="Zimin A.V."/>
        </authorList>
    </citation>
    <scope>NUCLEOTIDE SEQUENCE [LARGE SCALE GENOMIC DNA]</scope>
    <source>
        <tissue evidence="3">Whole aphids</tissue>
    </source>
</reference>
<evidence type="ECO:0000256" key="1">
    <source>
        <dbReference type="SAM" id="MobiDB-lite"/>
    </source>
</evidence>
<organism evidence="3 4">
    <name type="scientific">Aphis glycines</name>
    <name type="common">Soybean aphid</name>
    <dbReference type="NCBI Taxonomy" id="307491"/>
    <lineage>
        <taxon>Eukaryota</taxon>
        <taxon>Metazoa</taxon>
        <taxon>Ecdysozoa</taxon>
        <taxon>Arthropoda</taxon>
        <taxon>Hexapoda</taxon>
        <taxon>Insecta</taxon>
        <taxon>Pterygota</taxon>
        <taxon>Neoptera</taxon>
        <taxon>Paraneoptera</taxon>
        <taxon>Hemiptera</taxon>
        <taxon>Sternorrhyncha</taxon>
        <taxon>Aphidomorpha</taxon>
        <taxon>Aphidoidea</taxon>
        <taxon>Aphididae</taxon>
        <taxon>Aphidini</taxon>
        <taxon>Aphis</taxon>
        <taxon>Aphis</taxon>
    </lineage>
</organism>
<comment type="caution">
    <text evidence="3">The sequence shown here is derived from an EMBL/GenBank/DDBJ whole genome shotgun (WGS) entry which is preliminary data.</text>
</comment>
<evidence type="ECO:0000313" key="3">
    <source>
        <dbReference type="EMBL" id="KAE9535618.1"/>
    </source>
</evidence>
<name>A0A6G0TME9_APHGL</name>
<feature type="signal peptide" evidence="2">
    <location>
        <begin position="1"/>
        <end position="20"/>
    </location>
</feature>
<dbReference type="Proteomes" id="UP000475862">
    <property type="component" value="Unassembled WGS sequence"/>
</dbReference>
<dbReference type="AlphaFoldDB" id="A0A6G0TME9"/>
<feature type="region of interest" description="Disordered" evidence="1">
    <location>
        <begin position="23"/>
        <end position="43"/>
    </location>
</feature>
<protein>
    <recommendedName>
        <fullName evidence="5">SXP/RAL-2 family protein Ani s 5-like cation-binding domain-containing protein</fullName>
    </recommendedName>
</protein>
<dbReference type="OrthoDB" id="6580424at2759"/>
<gene>
    <name evidence="3" type="ORF">AGLY_007519</name>
</gene>
<feature type="chain" id="PRO_5026080622" description="SXP/RAL-2 family protein Ani s 5-like cation-binding domain-containing protein" evidence="2">
    <location>
        <begin position="21"/>
        <end position="215"/>
    </location>
</feature>
<keyword evidence="4" id="KW-1185">Reference proteome</keyword>
<evidence type="ECO:0008006" key="5">
    <source>
        <dbReference type="Google" id="ProtNLM"/>
    </source>
</evidence>
<keyword evidence="2" id="KW-0732">Signal</keyword>